<name>A0AAJ5FIV3_LEVBR</name>
<dbReference type="EMBL" id="QFDK01000009">
    <property type="protein sequence ID" value="TOZ03327.1"/>
    <property type="molecule type" value="Genomic_DNA"/>
</dbReference>
<evidence type="ECO:0000313" key="2">
    <source>
        <dbReference type="Proteomes" id="UP000785759"/>
    </source>
</evidence>
<comment type="caution">
    <text evidence="1">The sequence shown here is derived from an EMBL/GenBank/DDBJ whole genome shotgun (WGS) entry which is preliminary data.</text>
</comment>
<sequence length="92" mass="10376">MANKEYQGINDCDFFVFVFPGGKGANVEFGIATALGKPIYIFDTTDQVKNPEKTSTFYLMSHVHSFHGTVDAFKDYLINEVSRKDFHSVSDK</sequence>
<gene>
    <name evidence="1" type="ORF">DIS17_08635</name>
</gene>
<accession>A0AAJ5FIV3</accession>
<reference evidence="1" key="1">
    <citation type="submission" date="2018-05" db="EMBL/GenBank/DDBJ databases">
        <title>Genome Comparison of Lactic Acid Bacteria Isolated from non-Wheat Sourdough.</title>
        <authorList>
            <person name="Rice T."/>
            <person name="Axel C."/>
            <person name="Lynch K.M."/>
            <person name="Benz C."/>
            <person name="Arendt E.K."/>
            <person name="Coffey A."/>
        </authorList>
    </citation>
    <scope>NUCLEOTIDE SEQUENCE</scope>
    <source>
        <strain evidence="1">TR055</strain>
    </source>
</reference>
<proteinExistence type="predicted"/>
<dbReference type="Proteomes" id="UP000785759">
    <property type="component" value="Unassembled WGS sequence"/>
</dbReference>
<organism evidence="1 2">
    <name type="scientific">Levilactobacillus brevis</name>
    <name type="common">Lactobacillus brevis</name>
    <dbReference type="NCBI Taxonomy" id="1580"/>
    <lineage>
        <taxon>Bacteria</taxon>
        <taxon>Bacillati</taxon>
        <taxon>Bacillota</taxon>
        <taxon>Bacilli</taxon>
        <taxon>Lactobacillales</taxon>
        <taxon>Lactobacillaceae</taxon>
        <taxon>Levilactobacillus</taxon>
    </lineage>
</organism>
<protein>
    <submittedName>
        <fullName evidence="1">Uncharacterized protein</fullName>
    </submittedName>
</protein>
<dbReference type="SUPFAM" id="SSF52309">
    <property type="entry name" value="N-(deoxy)ribosyltransferase-like"/>
    <property type="match status" value="1"/>
</dbReference>
<dbReference type="AlphaFoldDB" id="A0AAJ5FIV3"/>
<evidence type="ECO:0000313" key="1">
    <source>
        <dbReference type="EMBL" id="TOZ03327.1"/>
    </source>
</evidence>
<dbReference type="Gene3D" id="3.40.50.450">
    <property type="match status" value="1"/>
</dbReference>
<dbReference type="RefSeq" id="WP_052493632.1">
    <property type="nucleotide sequence ID" value="NZ_BEWS01000003.1"/>
</dbReference>